<dbReference type="AlphaFoldDB" id="A0A455UAP5"/>
<evidence type="ECO:0000313" key="1">
    <source>
        <dbReference type="EMBL" id="BBI63276.1"/>
    </source>
</evidence>
<dbReference type="EMBL" id="AP019514">
    <property type="protein sequence ID" value="BBI63276.1"/>
    <property type="molecule type" value="Genomic_DNA"/>
</dbReference>
<protein>
    <recommendedName>
        <fullName evidence="3">Trigger factor C-terminal domain-containing protein</fullName>
    </recommendedName>
</protein>
<gene>
    <name evidence="1" type="ORF">HSBAA_45820</name>
</gene>
<organism evidence="1 2">
    <name type="scientific">Vreelandella sulfidaeris</name>
    <dbReference type="NCBI Taxonomy" id="115553"/>
    <lineage>
        <taxon>Bacteria</taxon>
        <taxon>Pseudomonadati</taxon>
        <taxon>Pseudomonadota</taxon>
        <taxon>Gammaproteobacteria</taxon>
        <taxon>Oceanospirillales</taxon>
        <taxon>Halomonadaceae</taxon>
        <taxon>Vreelandella</taxon>
    </lineage>
</organism>
<sequence length="49" mass="5660">MAQAAFKNDALTLALTEQDNEQIETNLRQRYEGQLTRLEQTESEDVLAY</sequence>
<dbReference type="KEGG" id="hsr:HSBAA_45820"/>
<evidence type="ECO:0000313" key="2">
    <source>
        <dbReference type="Proteomes" id="UP000320231"/>
    </source>
</evidence>
<proteinExistence type="predicted"/>
<evidence type="ECO:0008006" key="3">
    <source>
        <dbReference type="Google" id="ProtNLM"/>
    </source>
</evidence>
<dbReference type="Proteomes" id="UP000320231">
    <property type="component" value="Chromosome"/>
</dbReference>
<reference evidence="1 2" key="1">
    <citation type="journal article" date="2019" name="Microbiol. Resour. Announc.">
        <title>Complete Genome Sequence of Halomonas sulfidaeris Strain Esulfide1 Isolated from a Metal Sulfide Rock at a Depth of 2,200 Meters, Obtained Using Nanopore Sequencing.</title>
        <authorList>
            <person name="Saito M."/>
            <person name="Nishigata A."/>
            <person name="Galipon J."/>
            <person name="Arakawa K."/>
        </authorList>
    </citation>
    <scope>NUCLEOTIDE SEQUENCE [LARGE SCALE GENOMIC DNA]</scope>
    <source>
        <strain evidence="1 2">ATCC BAA-803</strain>
    </source>
</reference>
<name>A0A455UAP5_9GAMM</name>
<accession>A0A455UAP5</accession>